<dbReference type="Gene3D" id="2.60.120.10">
    <property type="entry name" value="Jelly Rolls"/>
    <property type="match status" value="1"/>
</dbReference>
<reference evidence="3 4" key="1">
    <citation type="submission" date="2018-10" db="EMBL/GenBank/DDBJ databases">
        <authorList>
            <person name="Jung H.S."/>
            <person name="Jeon C.O."/>
        </authorList>
    </citation>
    <scope>NUCLEOTIDE SEQUENCE [LARGE SCALE GENOMIC DNA]</scope>
    <source>
        <strain evidence="3 4">MA-7-27</strain>
    </source>
</reference>
<comment type="caution">
    <text evidence="3">The sequence shown here is derived from an EMBL/GenBank/DDBJ whole genome shotgun (WGS) entry which is preliminary data.</text>
</comment>
<dbReference type="PANTHER" id="PTHR36114">
    <property type="entry name" value="16.7 KDA PROTEIN IN WHIE LOCUS"/>
    <property type="match status" value="1"/>
</dbReference>
<dbReference type="Pfam" id="PF07883">
    <property type="entry name" value="Cupin_2"/>
    <property type="match status" value="1"/>
</dbReference>
<evidence type="ECO:0000256" key="1">
    <source>
        <dbReference type="SAM" id="MobiDB-lite"/>
    </source>
</evidence>
<dbReference type="OrthoDB" id="9794183at2"/>
<dbReference type="CDD" id="cd02226">
    <property type="entry name" value="cupin_YdbB-like"/>
    <property type="match status" value="1"/>
</dbReference>
<dbReference type="RefSeq" id="WP_121896597.1">
    <property type="nucleotide sequence ID" value="NZ_RCNT01000001.1"/>
</dbReference>
<keyword evidence="4" id="KW-1185">Reference proteome</keyword>
<dbReference type="Proteomes" id="UP000281343">
    <property type="component" value="Unassembled WGS sequence"/>
</dbReference>
<evidence type="ECO:0000259" key="2">
    <source>
        <dbReference type="Pfam" id="PF07883"/>
    </source>
</evidence>
<dbReference type="InterPro" id="IPR013096">
    <property type="entry name" value="Cupin_2"/>
</dbReference>
<gene>
    <name evidence="3" type="ORF">D9R08_03610</name>
</gene>
<protein>
    <submittedName>
        <fullName evidence="3">Cupin domain-containing protein</fullName>
    </submittedName>
</protein>
<dbReference type="EMBL" id="RCNT01000001">
    <property type="protein sequence ID" value="RMA44008.1"/>
    <property type="molecule type" value="Genomic_DNA"/>
</dbReference>
<feature type="region of interest" description="Disordered" evidence="1">
    <location>
        <begin position="99"/>
        <end position="118"/>
    </location>
</feature>
<dbReference type="InterPro" id="IPR052044">
    <property type="entry name" value="PKS_Associated_Protein"/>
</dbReference>
<dbReference type="AlphaFoldDB" id="A0A3L9Y9P7"/>
<evidence type="ECO:0000313" key="4">
    <source>
        <dbReference type="Proteomes" id="UP000281343"/>
    </source>
</evidence>
<proteinExistence type="predicted"/>
<feature type="domain" description="Cupin type-2" evidence="2">
    <location>
        <begin position="33"/>
        <end position="98"/>
    </location>
</feature>
<dbReference type="SUPFAM" id="SSF51182">
    <property type="entry name" value="RmlC-like cupins"/>
    <property type="match status" value="1"/>
</dbReference>
<accession>A0A3L9Y9P7</accession>
<dbReference type="InterPro" id="IPR014710">
    <property type="entry name" value="RmlC-like_jellyroll"/>
</dbReference>
<sequence>MTSQKVNLADKLSKFTEHWAPRIVAGYNGNDIMVVKVEGPFVWHSHPETDDLFLVLKGEIDIEMPGHTVTLGEGELFVVPRGVEHRPVARSEAHLLVIEPAGTPNTGDPETAVRKERL</sequence>
<evidence type="ECO:0000313" key="3">
    <source>
        <dbReference type="EMBL" id="RMA44008.1"/>
    </source>
</evidence>
<dbReference type="InterPro" id="IPR011051">
    <property type="entry name" value="RmlC_Cupin_sf"/>
</dbReference>
<organism evidence="3 4">
    <name type="scientific">Rhodophyticola porphyridii</name>
    <dbReference type="NCBI Taxonomy" id="1852017"/>
    <lineage>
        <taxon>Bacteria</taxon>
        <taxon>Pseudomonadati</taxon>
        <taxon>Pseudomonadota</taxon>
        <taxon>Alphaproteobacteria</taxon>
        <taxon>Rhodobacterales</taxon>
        <taxon>Roseobacteraceae</taxon>
        <taxon>Rhodophyticola</taxon>
    </lineage>
</organism>
<dbReference type="PANTHER" id="PTHR36114:SF1">
    <property type="entry name" value="16.7 KDA PROTEIN IN WHIE LOCUS"/>
    <property type="match status" value="1"/>
</dbReference>
<name>A0A3L9Y9P7_9RHOB</name>